<dbReference type="PANTHER" id="PTHR43081:SF11">
    <property type="entry name" value="BLR2264 PROTEIN"/>
    <property type="match status" value="1"/>
</dbReference>
<feature type="domain" description="Guanylate cyclase" evidence="1">
    <location>
        <begin position="220"/>
        <end position="351"/>
    </location>
</feature>
<dbReference type="InterPro" id="IPR001054">
    <property type="entry name" value="A/G_cyclase"/>
</dbReference>
<gene>
    <name evidence="2" type="ORF">NXT3_CH03386</name>
</gene>
<dbReference type="Proteomes" id="UP000239340">
    <property type="component" value="Chromosome"/>
</dbReference>
<accession>A0A2L0H8W1</accession>
<dbReference type="Gene3D" id="3.30.70.1230">
    <property type="entry name" value="Nucleotide cyclase"/>
    <property type="match status" value="1"/>
</dbReference>
<dbReference type="CDD" id="cd07302">
    <property type="entry name" value="CHD"/>
    <property type="match status" value="1"/>
</dbReference>
<dbReference type="InterPro" id="IPR029787">
    <property type="entry name" value="Nucleotide_cyclase"/>
</dbReference>
<dbReference type="PROSITE" id="PS50125">
    <property type="entry name" value="GUANYLATE_CYCLASE_2"/>
    <property type="match status" value="1"/>
</dbReference>
<evidence type="ECO:0000313" key="2">
    <source>
        <dbReference type="EMBL" id="AUX77921.1"/>
    </source>
</evidence>
<dbReference type="GO" id="GO:0006171">
    <property type="term" value="P:cAMP biosynthetic process"/>
    <property type="evidence" value="ECO:0007669"/>
    <property type="project" value="TreeGrafter"/>
</dbReference>
<proteinExistence type="predicted"/>
<dbReference type="SMART" id="SM00044">
    <property type="entry name" value="CYCc"/>
    <property type="match status" value="1"/>
</dbReference>
<protein>
    <submittedName>
        <fullName evidence="2">Adenylate cyclase family 3 protein</fullName>
    </submittedName>
</protein>
<sequence length="410" mass="45496">MKDQAIRDIVLWMSDEAIRGLKEQDLLAGFCDRCHAAGVHVDRALGLIDTLHPEFEGRAFQWNRESDEVPDVLHYGSTTSGEALANWQRSLFFHMLQADETERRIRLAQERDIPFTTLDTLKSEGHTDCVGFIHRFTDRGRVGQMDCFYSHWATKRRAGFSDEDLDVLRTLVPTLALAVKAASCVRIIGTLADVYLGQDAGRRVVEGSIERGAAERIEAVMWFSDLRNYTRIAESIAPEEVIPFLNDYSGTVITAIEEHGGSVLKLIGDGVLAIFNGRQPADACNAAIAAERQLRVMLAELNEQRLGEGKPTTDVYLGLHIGEVFYGNIGSRNRLDFTVVGPAVNEVSRIVSMCRSVERHLIMSSEFIEASPAAHRANAVSLGRFALRGVARAKELFTWDPEIAGAPEPD</sequence>
<dbReference type="RefSeq" id="WP_037420355.1">
    <property type="nucleotide sequence ID" value="NZ_CP024307.1"/>
</dbReference>
<dbReference type="InterPro" id="IPR050697">
    <property type="entry name" value="Adenylyl/Guanylyl_Cyclase_3/4"/>
</dbReference>
<evidence type="ECO:0000259" key="1">
    <source>
        <dbReference type="PROSITE" id="PS50125"/>
    </source>
</evidence>
<dbReference type="AlphaFoldDB" id="A0A2L0H8W1"/>
<dbReference type="SUPFAM" id="SSF55073">
    <property type="entry name" value="Nucleotide cyclase"/>
    <property type="match status" value="1"/>
</dbReference>
<name>A0A2L0H8W1_RHIFR</name>
<evidence type="ECO:0000313" key="3">
    <source>
        <dbReference type="Proteomes" id="UP000239340"/>
    </source>
</evidence>
<dbReference type="Pfam" id="PF00211">
    <property type="entry name" value="Guanylate_cyc"/>
    <property type="match status" value="1"/>
</dbReference>
<dbReference type="GO" id="GO:0004016">
    <property type="term" value="F:adenylate cyclase activity"/>
    <property type="evidence" value="ECO:0007669"/>
    <property type="project" value="UniProtKB-ARBA"/>
</dbReference>
<organism evidence="2 3">
    <name type="scientific">Rhizobium fredii</name>
    <name type="common">Sinorhizobium fredii</name>
    <dbReference type="NCBI Taxonomy" id="380"/>
    <lineage>
        <taxon>Bacteria</taxon>
        <taxon>Pseudomonadati</taxon>
        <taxon>Pseudomonadota</taxon>
        <taxon>Alphaproteobacteria</taxon>
        <taxon>Hyphomicrobiales</taxon>
        <taxon>Rhizobiaceae</taxon>
        <taxon>Sinorhizobium/Ensifer group</taxon>
        <taxon>Sinorhizobium</taxon>
    </lineage>
</organism>
<dbReference type="PANTHER" id="PTHR43081">
    <property type="entry name" value="ADENYLATE CYCLASE, TERMINAL-DIFFERENTIATION SPECIFIC-RELATED"/>
    <property type="match status" value="1"/>
</dbReference>
<reference evidence="2 3" key="1">
    <citation type="submission" date="2017-10" db="EMBL/GenBank/DDBJ databases">
        <title>Analysis of the genome sequences of Rhizobium populations associated to common bean (phaseolus vulgaris).</title>
        <authorList>
            <person name="Bustos P."/>
            <person name="Santamaria R.I."/>
            <person name="Miranda-Sanchez F."/>
            <person name="Perez-Carrascal O."/>
            <person name="Juarez S."/>
            <person name="Lozano L."/>
            <person name="Martinez-Flores I."/>
            <person name="Vinuesa P."/>
            <person name="Martinez-Romero E."/>
            <person name="Cevallos M.A."/>
            <person name="Romero D."/>
            <person name="Davila G."/>
            <person name="Gonzalez V."/>
        </authorList>
    </citation>
    <scope>NUCLEOTIDE SEQUENCE [LARGE SCALE GENOMIC DNA]</scope>
    <source>
        <strain evidence="2 3">NXT3</strain>
    </source>
</reference>
<dbReference type="EMBL" id="CP024307">
    <property type="protein sequence ID" value="AUX77921.1"/>
    <property type="molecule type" value="Genomic_DNA"/>
</dbReference>
<dbReference type="GO" id="GO:0035556">
    <property type="term" value="P:intracellular signal transduction"/>
    <property type="evidence" value="ECO:0007669"/>
    <property type="project" value="InterPro"/>
</dbReference>